<dbReference type="PANTHER" id="PTHR32322">
    <property type="entry name" value="INNER MEMBRANE TRANSPORTER"/>
    <property type="match status" value="1"/>
</dbReference>
<feature type="transmembrane region" description="Helical" evidence="6">
    <location>
        <begin position="152"/>
        <end position="172"/>
    </location>
</feature>
<comment type="similarity">
    <text evidence="2">Belongs to the EamA transporter family.</text>
</comment>
<feature type="transmembrane region" description="Helical" evidence="6">
    <location>
        <begin position="247"/>
        <end position="266"/>
    </location>
</feature>
<dbReference type="SUPFAM" id="SSF103481">
    <property type="entry name" value="Multidrug resistance efflux transporter EmrE"/>
    <property type="match status" value="2"/>
</dbReference>
<dbReference type="GO" id="GO:0016020">
    <property type="term" value="C:membrane"/>
    <property type="evidence" value="ECO:0007669"/>
    <property type="project" value="UniProtKB-SubCell"/>
</dbReference>
<evidence type="ECO:0000256" key="1">
    <source>
        <dbReference type="ARBA" id="ARBA00004127"/>
    </source>
</evidence>
<keyword evidence="3 6" id="KW-0812">Transmembrane</keyword>
<evidence type="ECO:0000313" key="8">
    <source>
        <dbReference type="EMBL" id="WHI59913.1"/>
    </source>
</evidence>
<name>A0AAX3W3I1_MAMLE</name>
<feature type="transmembrane region" description="Helical" evidence="6">
    <location>
        <begin position="71"/>
        <end position="89"/>
    </location>
</feature>
<dbReference type="PANTHER" id="PTHR32322:SF2">
    <property type="entry name" value="EAMA DOMAIN-CONTAINING PROTEIN"/>
    <property type="match status" value="1"/>
</dbReference>
<feature type="transmembrane region" description="Helical" evidence="6">
    <location>
        <begin position="36"/>
        <end position="59"/>
    </location>
</feature>
<evidence type="ECO:0000256" key="5">
    <source>
        <dbReference type="ARBA" id="ARBA00023136"/>
    </source>
</evidence>
<dbReference type="Gene3D" id="1.10.3730.20">
    <property type="match status" value="2"/>
</dbReference>
<evidence type="ECO:0000256" key="3">
    <source>
        <dbReference type="ARBA" id="ARBA00022692"/>
    </source>
</evidence>
<gene>
    <name evidence="8" type="ORF">PYH69_14635</name>
</gene>
<feature type="transmembrane region" description="Helical" evidence="6">
    <location>
        <begin position="9"/>
        <end position="30"/>
    </location>
</feature>
<dbReference type="InterPro" id="IPR037185">
    <property type="entry name" value="EmrE-like"/>
</dbReference>
<sequence length="305" mass="33909">MKRTNLQTYIMTMCGAGLWGTIGLFVNPLYKEGFTAWEVVAIRGVFTFVFLFIFMLIRYPHLLKTNLKDHINFACAGILSTALFNYFYFEVFSQSTLSLAVTLLYTGPIFVTILSRIFFKEAFTIKKILALIIAVFGCSFVVGFLPSGDIEVSISVLILGLLSGFCFALYTIFSKPITRKYSALTITTYNFLYTAIFMLIFSDITTKANQFTKIEVLTPSIALSLIATVLAYLLYTSGLKNLEASTASILSTMEPIIAILSGVIFLGDVLNIWQIIGILLVITSAAIIGNLNLKIRRKNSKNKVI</sequence>
<feature type="transmembrane region" description="Helical" evidence="6">
    <location>
        <begin position="184"/>
        <end position="204"/>
    </location>
</feature>
<accession>A0AAX3W3I1</accession>
<feature type="domain" description="EamA" evidence="7">
    <location>
        <begin position="9"/>
        <end position="142"/>
    </location>
</feature>
<evidence type="ECO:0000313" key="9">
    <source>
        <dbReference type="Proteomes" id="UP001223261"/>
    </source>
</evidence>
<feature type="domain" description="EamA" evidence="7">
    <location>
        <begin position="156"/>
        <end position="288"/>
    </location>
</feature>
<organism evidence="8 9">
    <name type="scientific">Mammaliicoccus lentus</name>
    <name type="common">Staphylococcus lentus</name>
    <dbReference type="NCBI Taxonomy" id="42858"/>
    <lineage>
        <taxon>Bacteria</taxon>
        <taxon>Bacillati</taxon>
        <taxon>Bacillota</taxon>
        <taxon>Bacilli</taxon>
        <taxon>Bacillales</taxon>
        <taxon>Staphylococcaceae</taxon>
        <taxon>Mammaliicoccus</taxon>
    </lineage>
</organism>
<dbReference type="Pfam" id="PF00892">
    <property type="entry name" value="EamA"/>
    <property type="match status" value="2"/>
</dbReference>
<dbReference type="InterPro" id="IPR050638">
    <property type="entry name" value="AA-Vitamin_Transporters"/>
</dbReference>
<feature type="transmembrane region" description="Helical" evidence="6">
    <location>
        <begin position="216"/>
        <end position="235"/>
    </location>
</feature>
<evidence type="ECO:0000256" key="2">
    <source>
        <dbReference type="ARBA" id="ARBA00007362"/>
    </source>
</evidence>
<dbReference type="Proteomes" id="UP001223261">
    <property type="component" value="Chromosome"/>
</dbReference>
<keyword evidence="4 6" id="KW-1133">Transmembrane helix</keyword>
<dbReference type="InterPro" id="IPR000620">
    <property type="entry name" value="EamA_dom"/>
</dbReference>
<evidence type="ECO:0000256" key="4">
    <source>
        <dbReference type="ARBA" id="ARBA00022989"/>
    </source>
</evidence>
<reference evidence="8" key="1">
    <citation type="journal article" date="2023" name="Antibiotics">
        <title>Prevalence and Molecular Characterization of Methicillin-Resistant Staphylococci (MRS) and Mammaliicocci (MRM) in Dromedary Camels from Algeria: First Detection of SCCmec-mecC Hybrid in Methicillin-Resistant Mammaliicoccus lentus.</title>
        <authorList>
            <person name="Belhout C."/>
            <person name="Boyen F."/>
            <person name="Vereecke N."/>
            <person name="Theuns S."/>
            <person name="Taibi N."/>
            <person name="Stegger M."/>
            <person name="de la Fe-Rodriguez P.Y."/>
            <person name="Bouayad L."/>
            <person name="Elgroud R."/>
            <person name="Butaye P."/>
        </authorList>
    </citation>
    <scope>NUCLEOTIDE SEQUENCE</scope>
    <source>
        <strain evidence="8">7048</strain>
    </source>
</reference>
<feature type="transmembrane region" description="Helical" evidence="6">
    <location>
        <begin position="128"/>
        <end position="146"/>
    </location>
</feature>
<protein>
    <submittedName>
        <fullName evidence="8">EamA family transporter</fullName>
    </submittedName>
</protein>
<feature type="transmembrane region" description="Helical" evidence="6">
    <location>
        <begin position="95"/>
        <end position="119"/>
    </location>
</feature>
<proteinExistence type="inferred from homology"/>
<feature type="transmembrane region" description="Helical" evidence="6">
    <location>
        <begin position="272"/>
        <end position="293"/>
    </location>
</feature>
<comment type="subcellular location">
    <subcellularLocation>
        <location evidence="1">Endomembrane system</location>
        <topology evidence="1">Multi-pass membrane protein</topology>
    </subcellularLocation>
</comment>
<dbReference type="EMBL" id="CP118848">
    <property type="protein sequence ID" value="WHI59913.1"/>
    <property type="molecule type" value="Genomic_DNA"/>
</dbReference>
<dbReference type="AlphaFoldDB" id="A0AAX3W3I1"/>
<evidence type="ECO:0000259" key="7">
    <source>
        <dbReference type="Pfam" id="PF00892"/>
    </source>
</evidence>
<dbReference type="RefSeq" id="WP_082892502.1">
    <property type="nucleotide sequence ID" value="NZ_CP118848.1"/>
</dbReference>
<evidence type="ECO:0000256" key="6">
    <source>
        <dbReference type="SAM" id="Phobius"/>
    </source>
</evidence>
<keyword evidence="5 6" id="KW-0472">Membrane</keyword>